<dbReference type="EMBL" id="CABPSP010000008">
    <property type="protein sequence ID" value="VVE68095.1"/>
    <property type="molecule type" value="Genomic_DNA"/>
</dbReference>
<accession>A0A5E5A6C2</accession>
<dbReference type="RefSeq" id="WP_150738743.1">
    <property type="nucleotide sequence ID" value="NZ_CABPSP010000008.1"/>
</dbReference>
<organism evidence="1 2">
    <name type="scientific">Pandoraea anapnoica</name>
    <dbReference type="NCBI Taxonomy" id="2508301"/>
    <lineage>
        <taxon>Bacteria</taxon>
        <taxon>Pseudomonadati</taxon>
        <taxon>Pseudomonadota</taxon>
        <taxon>Betaproteobacteria</taxon>
        <taxon>Burkholderiales</taxon>
        <taxon>Burkholderiaceae</taxon>
        <taxon>Pandoraea</taxon>
    </lineage>
</organism>
<dbReference type="OrthoDB" id="8941391at2"/>
<protein>
    <submittedName>
        <fullName evidence="1">Uncharacterized protein</fullName>
    </submittedName>
</protein>
<keyword evidence="2" id="KW-1185">Reference proteome</keyword>
<dbReference type="AlphaFoldDB" id="A0A5E5A6C2"/>
<reference evidence="1 2" key="1">
    <citation type="submission" date="2019-08" db="EMBL/GenBank/DDBJ databases">
        <authorList>
            <person name="Peeters C."/>
        </authorList>
    </citation>
    <scope>NUCLEOTIDE SEQUENCE [LARGE SCALE GENOMIC DNA]</scope>
    <source>
        <strain evidence="1 2">LMG 31117</strain>
    </source>
</reference>
<sequence length="227" mass="25436">MIFTELIIPAPANTCRPIDAPPPNPMCPLRPDISQDFTALQHVPSGALQLRESIRTCEWFTNRMAQMQKNIDAFNAALGSLTHRDDARALRAHDAQNLVLAHLMSMSSDAEVDSALRELIHAINHRPCGESVADVCERHFGRTLLQDFQQWFARTEQVYQDRLKHQTRKEFLAALVAVGVLGRERVAAAIDATVRAFRVFRWAGTGHDPRNEIARDNLGAPRPEVGD</sequence>
<evidence type="ECO:0000313" key="2">
    <source>
        <dbReference type="Proteomes" id="UP000383122"/>
    </source>
</evidence>
<name>A0A5E5A6C2_9BURK</name>
<gene>
    <name evidence="1" type="ORF">PAN31117_02841</name>
</gene>
<evidence type="ECO:0000313" key="1">
    <source>
        <dbReference type="EMBL" id="VVE68095.1"/>
    </source>
</evidence>
<proteinExistence type="predicted"/>
<dbReference type="Proteomes" id="UP000383122">
    <property type="component" value="Unassembled WGS sequence"/>
</dbReference>